<proteinExistence type="predicted"/>
<dbReference type="EMBL" id="BAABJX010000022">
    <property type="protein sequence ID" value="GAA4830600.1"/>
    <property type="molecule type" value="Genomic_DNA"/>
</dbReference>
<comment type="caution">
    <text evidence="1">The sequence shown here is derived from an EMBL/GenBank/DDBJ whole genome shotgun (WGS) entry which is preliminary data.</text>
</comment>
<dbReference type="InterPro" id="IPR013783">
    <property type="entry name" value="Ig-like_fold"/>
</dbReference>
<protein>
    <recommendedName>
        <fullName evidence="3">DUF1573 domain-containing protein</fullName>
    </recommendedName>
</protein>
<evidence type="ECO:0000313" key="2">
    <source>
        <dbReference type="Proteomes" id="UP001500298"/>
    </source>
</evidence>
<dbReference type="PANTHER" id="PTHR37833:SF1">
    <property type="entry name" value="SIGNAL PEPTIDE PROTEIN"/>
    <property type="match status" value="1"/>
</dbReference>
<dbReference type="Gene3D" id="2.60.40.10">
    <property type="entry name" value="Immunoglobulins"/>
    <property type="match status" value="1"/>
</dbReference>
<evidence type="ECO:0008006" key="3">
    <source>
        <dbReference type="Google" id="ProtNLM"/>
    </source>
</evidence>
<dbReference type="Pfam" id="PF07610">
    <property type="entry name" value="DUF1573"/>
    <property type="match status" value="1"/>
</dbReference>
<keyword evidence="2" id="KW-1185">Reference proteome</keyword>
<accession>A0ABP9D5D7</accession>
<sequence>MNITKAVVATILGSTLLFGCSSKQGQQQEVESVTTRVDQSNEQLAQMTFEEREFDFGEIKQGDVVEHVFTFTNSGEVPLKIMNVRTTCGCTAPEWPKEEIMPGASADLKVVFNSKGKRGNQSKNITIQANVPNSIEQVRILANVLTEEKQEVPM</sequence>
<dbReference type="PANTHER" id="PTHR37833">
    <property type="entry name" value="LIPOPROTEIN-RELATED"/>
    <property type="match status" value="1"/>
</dbReference>
<reference evidence="2" key="1">
    <citation type="journal article" date="2019" name="Int. J. Syst. Evol. Microbiol.">
        <title>The Global Catalogue of Microorganisms (GCM) 10K type strain sequencing project: providing services to taxonomists for standard genome sequencing and annotation.</title>
        <authorList>
            <consortium name="The Broad Institute Genomics Platform"/>
            <consortium name="The Broad Institute Genome Sequencing Center for Infectious Disease"/>
            <person name="Wu L."/>
            <person name="Ma J."/>
        </authorList>
    </citation>
    <scope>NUCLEOTIDE SEQUENCE [LARGE SCALE GENOMIC DNA]</scope>
    <source>
        <strain evidence="2">JCM 18326</strain>
    </source>
</reference>
<name>A0ABP9D5D7_9BACT</name>
<evidence type="ECO:0000313" key="1">
    <source>
        <dbReference type="EMBL" id="GAA4830600.1"/>
    </source>
</evidence>
<gene>
    <name evidence="1" type="ORF">GCM10023331_14860</name>
</gene>
<dbReference type="Proteomes" id="UP001500298">
    <property type="component" value="Unassembled WGS sequence"/>
</dbReference>
<organism evidence="1 2">
    <name type="scientific">Algivirga pacifica</name>
    <dbReference type="NCBI Taxonomy" id="1162670"/>
    <lineage>
        <taxon>Bacteria</taxon>
        <taxon>Pseudomonadati</taxon>
        <taxon>Bacteroidota</taxon>
        <taxon>Cytophagia</taxon>
        <taxon>Cytophagales</taxon>
        <taxon>Flammeovirgaceae</taxon>
        <taxon>Algivirga</taxon>
    </lineage>
</organism>
<dbReference type="InterPro" id="IPR011467">
    <property type="entry name" value="DUF1573"/>
</dbReference>
<dbReference type="RefSeq" id="WP_345370566.1">
    <property type="nucleotide sequence ID" value="NZ_BAABJX010000022.1"/>
</dbReference>
<dbReference type="PROSITE" id="PS51257">
    <property type="entry name" value="PROKAR_LIPOPROTEIN"/>
    <property type="match status" value="1"/>
</dbReference>